<comment type="similarity">
    <text evidence="2 7">Belongs to the acyl-CoA dehydrogenase family.</text>
</comment>
<evidence type="ECO:0000256" key="6">
    <source>
        <dbReference type="ARBA" id="ARBA00023002"/>
    </source>
</evidence>
<dbReference type="Gene3D" id="1.10.540.10">
    <property type="entry name" value="Acyl-CoA dehydrogenase/oxidase, N-terminal domain"/>
    <property type="match status" value="1"/>
</dbReference>
<dbReference type="SUPFAM" id="SSF47203">
    <property type="entry name" value="Acyl-CoA dehydrogenase C-terminal domain-like"/>
    <property type="match status" value="1"/>
</dbReference>
<evidence type="ECO:0000259" key="8">
    <source>
        <dbReference type="Pfam" id="PF00441"/>
    </source>
</evidence>
<dbReference type="PIRSF" id="PIRSF016578">
    <property type="entry name" value="HsaA"/>
    <property type="match status" value="1"/>
</dbReference>
<dbReference type="InterPro" id="IPR046373">
    <property type="entry name" value="Acyl-CoA_Oxase/DH_mid-dom_sf"/>
</dbReference>
<dbReference type="PROSITE" id="PS00072">
    <property type="entry name" value="ACYL_COA_DH_1"/>
    <property type="match status" value="1"/>
</dbReference>
<dbReference type="Gene3D" id="2.40.110.10">
    <property type="entry name" value="Butyryl-CoA Dehydrogenase, subunit A, domain 2"/>
    <property type="match status" value="1"/>
</dbReference>
<evidence type="ECO:0000256" key="3">
    <source>
        <dbReference type="ARBA" id="ARBA00019125"/>
    </source>
</evidence>
<dbReference type="GO" id="GO:0033539">
    <property type="term" value="P:fatty acid beta-oxidation using acyl-CoA dehydrogenase"/>
    <property type="evidence" value="ECO:0007669"/>
    <property type="project" value="TreeGrafter"/>
</dbReference>
<dbReference type="STRING" id="1114924.SAMN05216258_11447"/>
<dbReference type="InterPro" id="IPR009075">
    <property type="entry name" value="AcylCo_DH/oxidase_C"/>
</dbReference>
<proteinExistence type="inferred from homology"/>
<dbReference type="InterPro" id="IPR006089">
    <property type="entry name" value="Acyl-CoA_DH_CS"/>
</dbReference>
<evidence type="ECO:0000313" key="12">
    <source>
        <dbReference type="Proteomes" id="UP000199377"/>
    </source>
</evidence>
<dbReference type="OrthoDB" id="7337146at2"/>
<sequence length="377" mass="39636">MTLTAAEQALVAKARAFADDVLVPAAEACERERRADLDALRLAAEAGFAGIQVPEALGGLGLSFACKSEIAEQFARACFGFSMAILNTHNTAWRLARLTDNPLAQSRVAPMLRGEATGCAALTEPGAGSDFAAIRTTARLRDDGSWVLNGEKAWITNAQHASTSICFAQTGEIGDAAGIAAFLVQAEKPGFARVEGSGSWGIFANGLGGYRLENYEAPPEAVISQPGTAFKQILTEINGARIYVAAMCLGMVDAGLDSAAAYGRSRPLFGAALEAKQGWRWRLAAAEAELAAARALVRKAEAAHSAGEDTQLIAAQAKYVGIQLANRWVPELLHAHGASGLGERSMFARHMAGMQAASFADGSTEIMLERIGRLSGR</sequence>
<keyword evidence="4 7" id="KW-0285">Flavoprotein</keyword>
<dbReference type="GO" id="GO:0050660">
    <property type="term" value="F:flavin adenine dinucleotide binding"/>
    <property type="evidence" value="ECO:0007669"/>
    <property type="project" value="InterPro"/>
</dbReference>
<evidence type="ECO:0000256" key="4">
    <source>
        <dbReference type="ARBA" id="ARBA00022630"/>
    </source>
</evidence>
<dbReference type="AlphaFoldDB" id="A0A1I3NRI2"/>
<dbReference type="GO" id="GO:0005737">
    <property type="term" value="C:cytoplasm"/>
    <property type="evidence" value="ECO:0007669"/>
    <property type="project" value="TreeGrafter"/>
</dbReference>
<dbReference type="PANTHER" id="PTHR48083:SF2">
    <property type="entry name" value="MEDIUM-CHAIN SPECIFIC ACYL-COA DEHYDROGENASE, MITOCHONDRIAL"/>
    <property type="match status" value="1"/>
</dbReference>
<dbReference type="Pfam" id="PF02771">
    <property type="entry name" value="Acyl-CoA_dh_N"/>
    <property type="match status" value="1"/>
</dbReference>
<evidence type="ECO:0000256" key="1">
    <source>
        <dbReference type="ARBA" id="ARBA00001974"/>
    </source>
</evidence>
<feature type="domain" description="Acyl-CoA dehydrogenase/oxidase C-terminal" evidence="8">
    <location>
        <begin position="230"/>
        <end position="373"/>
    </location>
</feature>
<dbReference type="GO" id="GO:0003995">
    <property type="term" value="F:acyl-CoA dehydrogenase activity"/>
    <property type="evidence" value="ECO:0007669"/>
    <property type="project" value="InterPro"/>
</dbReference>
<feature type="domain" description="Acyl-CoA oxidase/dehydrogenase middle" evidence="9">
    <location>
        <begin position="119"/>
        <end position="213"/>
    </location>
</feature>
<dbReference type="EMBL" id="FOQH01000014">
    <property type="protein sequence ID" value="SFJ11918.1"/>
    <property type="molecule type" value="Genomic_DNA"/>
</dbReference>
<evidence type="ECO:0000256" key="7">
    <source>
        <dbReference type="RuleBase" id="RU362125"/>
    </source>
</evidence>
<name>A0A1I3NRI2_9RHOB</name>
<evidence type="ECO:0000256" key="5">
    <source>
        <dbReference type="ARBA" id="ARBA00022827"/>
    </source>
</evidence>
<dbReference type="PANTHER" id="PTHR48083">
    <property type="entry name" value="MEDIUM-CHAIN SPECIFIC ACYL-COA DEHYDROGENASE, MITOCHONDRIAL-RELATED"/>
    <property type="match status" value="1"/>
</dbReference>
<gene>
    <name evidence="11" type="ORF">SAMN05216258_11447</name>
</gene>
<keyword evidence="5 7" id="KW-0274">FAD</keyword>
<evidence type="ECO:0000259" key="10">
    <source>
        <dbReference type="Pfam" id="PF02771"/>
    </source>
</evidence>
<dbReference type="Proteomes" id="UP000199377">
    <property type="component" value="Unassembled WGS sequence"/>
</dbReference>
<protein>
    <recommendedName>
        <fullName evidence="3">Medium-chain specific acyl-CoA dehydrogenase, mitochondrial</fullName>
    </recommendedName>
</protein>
<dbReference type="Pfam" id="PF02770">
    <property type="entry name" value="Acyl-CoA_dh_M"/>
    <property type="match status" value="1"/>
</dbReference>
<dbReference type="InterPro" id="IPR013786">
    <property type="entry name" value="AcylCoA_DH/ox_N"/>
</dbReference>
<dbReference type="InterPro" id="IPR006091">
    <property type="entry name" value="Acyl-CoA_Oxase/DH_mid-dom"/>
</dbReference>
<reference evidence="11 12" key="1">
    <citation type="submission" date="2016-10" db="EMBL/GenBank/DDBJ databases">
        <authorList>
            <person name="de Groot N.N."/>
        </authorList>
    </citation>
    <scope>NUCLEOTIDE SEQUENCE [LARGE SCALE GENOMIC DNA]</scope>
    <source>
        <strain evidence="11 12">CGMCC 1.11030</strain>
    </source>
</reference>
<dbReference type="RefSeq" id="WP_092865163.1">
    <property type="nucleotide sequence ID" value="NZ_FOQH01000014.1"/>
</dbReference>
<dbReference type="Gene3D" id="1.20.140.10">
    <property type="entry name" value="Butyryl-CoA Dehydrogenase, subunit A, domain 3"/>
    <property type="match status" value="1"/>
</dbReference>
<accession>A0A1I3NRI2</accession>
<dbReference type="SUPFAM" id="SSF56645">
    <property type="entry name" value="Acyl-CoA dehydrogenase NM domain-like"/>
    <property type="match status" value="1"/>
</dbReference>
<dbReference type="InterPro" id="IPR037069">
    <property type="entry name" value="AcylCoA_DH/ox_N_sf"/>
</dbReference>
<evidence type="ECO:0000313" key="11">
    <source>
        <dbReference type="EMBL" id="SFJ11918.1"/>
    </source>
</evidence>
<dbReference type="InterPro" id="IPR036250">
    <property type="entry name" value="AcylCo_DH-like_C"/>
</dbReference>
<evidence type="ECO:0000256" key="2">
    <source>
        <dbReference type="ARBA" id="ARBA00009347"/>
    </source>
</evidence>
<keyword evidence="6 7" id="KW-0560">Oxidoreductase</keyword>
<feature type="domain" description="Acyl-CoA dehydrogenase/oxidase N-terminal" evidence="10">
    <location>
        <begin position="4"/>
        <end position="115"/>
    </location>
</feature>
<keyword evidence="12" id="KW-1185">Reference proteome</keyword>
<dbReference type="InterPro" id="IPR050741">
    <property type="entry name" value="Acyl-CoA_dehydrogenase"/>
</dbReference>
<evidence type="ECO:0000259" key="9">
    <source>
        <dbReference type="Pfam" id="PF02770"/>
    </source>
</evidence>
<organism evidence="11 12">
    <name type="scientific">Albimonas pacifica</name>
    <dbReference type="NCBI Taxonomy" id="1114924"/>
    <lineage>
        <taxon>Bacteria</taxon>
        <taxon>Pseudomonadati</taxon>
        <taxon>Pseudomonadota</taxon>
        <taxon>Alphaproteobacteria</taxon>
        <taxon>Rhodobacterales</taxon>
        <taxon>Paracoccaceae</taxon>
        <taxon>Albimonas</taxon>
    </lineage>
</organism>
<comment type="cofactor">
    <cofactor evidence="1 7">
        <name>FAD</name>
        <dbReference type="ChEBI" id="CHEBI:57692"/>
    </cofactor>
</comment>
<dbReference type="InterPro" id="IPR009100">
    <property type="entry name" value="AcylCoA_DH/oxidase_NM_dom_sf"/>
</dbReference>
<dbReference type="Pfam" id="PF00441">
    <property type="entry name" value="Acyl-CoA_dh_1"/>
    <property type="match status" value="1"/>
</dbReference>